<dbReference type="InterPro" id="IPR036278">
    <property type="entry name" value="Sialidase_sf"/>
</dbReference>
<proteinExistence type="predicted"/>
<gene>
    <name evidence="1" type="ORF">J21TS7_03110</name>
</gene>
<protein>
    <recommendedName>
        <fullName evidence="3">Photosynthesis system II assembly factor Ycf48/Hcf136-like domain-containing protein</fullName>
    </recommendedName>
</protein>
<reference evidence="1 2" key="1">
    <citation type="submission" date="2021-03" db="EMBL/GenBank/DDBJ databases">
        <title>Antimicrobial resistance genes in bacteria isolated from Japanese honey, and their potential for conferring macrolide and lincosamide resistance in the American foulbrood pathogen Paenibacillus larvae.</title>
        <authorList>
            <person name="Okamoto M."/>
            <person name="Kumagai M."/>
            <person name="Kanamori H."/>
            <person name="Takamatsu D."/>
        </authorList>
    </citation>
    <scope>NUCLEOTIDE SEQUENCE [LARGE SCALE GENOMIC DNA]</scope>
    <source>
        <strain evidence="1 2">J21TS7</strain>
    </source>
</reference>
<comment type="caution">
    <text evidence="1">The sequence shown here is derived from an EMBL/GenBank/DDBJ whole genome shotgun (WGS) entry which is preliminary data.</text>
</comment>
<accession>A0ABQ4L6H8</accession>
<name>A0ABQ4L6H8_9BACL</name>
<organism evidence="1 2">
    <name type="scientific">Paenibacillus cineris</name>
    <dbReference type="NCBI Taxonomy" id="237530"/>
    <lineage>
        <taxon>Bacteria</taxon>
        <taxon>Bacillati</taxon>
        <taxon>Bacillota</taxon>
        <taxon>Bacilli</taxon>
        <taxon>Bacillales</taxon>
        <taxon>Paenibacillaceae</taxon>
        <taxon>Paenibacillus</taxon>
    </lineage>
</organism>
<evidence type="ECO:0000313" key="1">
    <source>
        <dbReference type="EMBL" id="GIO51993.1"/>
    </source>
</evidence>
<evidence type="ECO:0008006" key="3">
    <source>
        <dbReference type="Google" id="ProtNLM"/>
    </source>
</evidence>
<dbReference type="EMBL" id="BORU01000001">
    <property type="protein sequence ID" value="GIO51993.1"/>
    <property type="molecule type" value="Genomic_DNA"/>
</dbReference>
<dbReference type="Proteomes" id="UP000676601">
    <property type="component" value="Unassembled WGS sequence"/>
</dbReference>
<keyword evidence="2" id="KW-1185">Reference proteome</keyword>
<dbReference type="SUPFAM" id="SSF50939">
    <property type="entry name" value="Sialidases"/>
    <property type="match status" value="1"/>
</dbReference>
<sequence>MGKYLINNLEYIEPANELKGEWLELSSISRAFNSIAHGNDVFVAVGEGIVAYSPNGRDWVYTENESIGIINDITFANGRFVAVGNDKIYSSINGLTWTETDIGKDNNLFSVAYGNGAFIAVGSVGVFSSIDGITWEHDRNNLYWTTFWSVCFGNNKFVAVGPYSVASSNDGQTWVSNDIPFKNGMGYLTSVAYSKGKFIALGGLDDNGSMIWSSNNGQNWDTVAKAHGSGFKGNIIDDQFFFAGNSGLLYSSNGNEWLLKSLPPDKNLYDIVKGNNKLIAVGLLGWDGSSPVPSAPIMLIDINDF</sequence>
<evidence type="ECO:0000313" key="2">
    <source>
        <dbReference type="Proteomes" id="UP000676601"/>
    </source>
</evidence>